<name>A0A834HHY3_RHOSS</name>
<dbReference type="Pfam" id="PF03101">
    <property type="entry name" value="FAR1"/>
    <property type="match status" value="1"/>
</dbReference>
<proteinExistence type="predicted"/>
<dbReference type="AlphaFoldDB" id="A0A834HHY3"/>
<evidence type="ECO:0000313" key="3">
    <source>
        <dbReference type="Proteomes" id="UP000626092"/>
    </source>
</evidence>
<sequence length="184" mass="20666">MTNEDRYTKLSLDLVKENTKDHKTRAPFEDAIHKFYNNYGKESGVGTREWSSRKNGDKVVIRKKYVCCKQGHSVPKKPVQNNGSSKRRRGIVREGCGAKLAVVRSKSGDKYVVSQFIEAHSHALTSPGRTYLLRSHRKVTAAIRALAEQLSQANVATCQQMSIFEVQSGGLENVGFGLQDLYKY</sequence>
<dbReference type="Proteomes" id="UP000626092">
    <property type="component" value="Unassembled WGS sequence"/>
</dbReference>
<dbReference type="PANTHER" id="PTHR47718">
    <property type="entry name" value="OS01G0519700 PROTEIN"/>
    <property type="match status" value="1"/>
</dbReference>
<evidence type="ECO:0000259" key="1">
    <source>
        <dbReference type="Pfam" id="PF03101"/>
    </source>
</evidence>
<dbReference type="PANTHER" id="PTHR47718:SF7">
    <property type="entry name" value="PROTEIN FAR1-RELATED SEQUENCE"/>
    <property type="match status" value="1"/>
</dbReference>
<feature type="domain" description="FAR1" evidence="1">
    <location>
        <begin position="34"/>
        <end position="125"/>
    </location>
</feature>
<accession>A0A834HHY3</accession>
<reference evidence="2" key="1">
    <citation type="submission" date="2019-11" db="EMBL/GenBank/DDBJ databases">
        <authorList>
            <person name="Liu Y."/>
            <person name="Hou J."/>
            <person name="Li T.-Q."/>
            <person name="Guan C.-H."/>
            <person name="Wu X."/>
            <person name="Wu H.-Z."/>
            <person name="Ling F."/>
            <person name="Zhang R."/>
            <person name="Shi X.-G."/>
            <person name="Ren J.-P."/>
            <person name="Chen E.-F."/>
            <person name="Sun J.-M."/>
        </authorList>
    </citation>
    <scope>NUCLEOTIDE SEQUENCE</scope>
    <source>
        <strain evidence="2">Adult_tree_wgs_1</strain>
        <tissue evidence="2">Leaves</tissue>
    </source>
</reference>
<evidence type="ECO:0000313" key="2">
    <source>
        <dbReference type="EMBL" id="KAF7153528.1"/>
    </source>
</evidence>
<protein>
    <recommendedName>
        <fullName evidence="1">FAR1 domain-containing protein</fullName>
    </recommendedName>
</protein>
<dbReference type="OrthoDB" id="2402896at2759"/>
<organism evidence="2 3">
    <name type="scientific">Rhododendron simsii</name>
    <name type="common">Sims's rhododendron</name>
    <dbReference type="NCBI Taxonomy" id="118357"/>
    <lineage>
        <taxon>Eukaryota</taxon>
        <taxon>Viridiplantae</taxon>
        <taxon>Streptophyta</taxon>
        <taxon>Embryophyta</taxon>
        <taxon>Tracheophyta</taxon>
        <taxon>Spermatophyta</taxon>
        <taxon>Magnoliopsida</taxon>
        <taxon>eudicotyledons</taxon>
        <taxon>Gunneridae</taxon>
        <taxon>Pentapetalae</taxon>
        <taxon>asterids</taxon>
        <taxon>Ericales</taxon>
        <taxon>Ericaceae</taxon>
        <taxon>Ericoideae</taxon>
        <taxon>Rhodoreae</taxon>
        <taxon>Rhododendron</taxon>
    </lineage>
</organism>
<dbReference type="EMBL" id="WJXA01000001">
    <property type="protein sequence ID" value="KAF7153528.1"/>
    <property type="molecule type" value="Genomic_DNA"/>
</dbReference>
<gene>
    <name evidence="2" type="ORF">RHSIM_Rhsim01G0174900</name>
</gene>
<dbReference type="InterPro" id="IPR004330">
    <property type="entry name" value="FAR1_DNA_bnd_dom"/>
</dbReference>
<comment type="caution">
    <text evidence="2">The sequence shown here is derived from an EMBL/GenBank/DDBJ whole genome shotgun (WGS) entry which is preliminary data.</text>
</comment>
<keyword evidence="3" id="KW-1185">Reference proteome</keyword>